<evidence type="ECO:0000259" key="1">
    <source>
        <dbReference type="Pfam" id="PF22936"/>
    </source>
</evidence>
<gene>
    <name evidence="2" type="ORF">U9M48_038584</name>
</gene>
<dbReference type="InterPro" id="IPR054722">
    <property type="entry name" value="PolX-like_BBD"/>
</dbReference>
<organism evidence="2 3">
    <name type="scientific">Paspalum notatum var. saurae</name>
    <dbReference type="NCBI Taxonomy" id="547442"/>
    <lineage>
        <taxon>Eukaryota</taxon>
        <taxon>Viridiplantae</taxon>
        <taxon>Streptophyta</taxon>
        <taxon>Embryophyta</taxon>
        <taxon>Tracheophyta</taxon>
        <taxon>Spermatophyta</taxon>
        <taxon>Magnoliopsida</taxon>
        <taxon>Liliopsida</taxon>
        <taxon>Poales</taxon>
        <taxon>Poaceae</taxon>
        <taxon>PACMAD clade</taxon>
        <taxon>Panicoideae</taxon>
        <taxon>Andropogonodae</taxon>
        <taxon>Paspaleae</taxon>
        <taxon>Paspalinae</taxon>
        <taxon>Paspalum</taxon>
    </lineage>
</organism>
<sequence length="96" mass="10531">MTGMRSAFSELDTGIQGTVRFGDGSVAGIEGRRMILFKCKNGEHQVLGGVYHIPRLTANVICLRQMKEAGFKILLDKGCLKEASFKILLDKGCLKI</sequence>
<evidence type="ECO:0000313" key="2">
    <source>
        <dbReference type="EMBL" id="WVZ92529.1"/>
    </source>
</evidence>
<dbReference type="EMBL" id="CP144753">
    <property type="protein sequence ID" value="WVZ92529.1"/>
    <property type="molecule type" value="Genomic_DNA"/>
</dbReference>
<reference evidence="2 3" key="1">
    <citation type="submission" date="2024-02" db="EMBL/GenBank/DDBJ databases">
        <title>High-quality chromosome-scale genome assembly of Pensacola bahiagrass (Paspalum notatum Flugge var. saurae).</title>
        <authorList>
            <person name="Vega J.M."/>
            <person name="Podio M."/>
            <person name="Orjuela J."/>
            <person name="Siena L.A."/>
            <person name="Pessino S.C."/>
            <person name="Combes M.C."/>
            <person name="Mariac C."/>
            <person name="Albertini E."/>
            <person name="Pupilli F."/>
            <person name="Ortiz J.P.A."/>
            <person name="Leblanc O."/>
        </authorList>
    </citation>
    <scope>NUCLEOTIDE SEQUENCE [LARGE SCALE GENOMIC DNA]</scope>
    <source>
        <strain evidence="2">R1</strain>
        <tissue evidence="2">Leaf</tissue>
    </source>
</reference>
<keyword evidence="3" id="KW-1185">Reference proteome</keyword>
<protein>
    <recommendedName>
        <fullName evidence="1">Retrovirus-related Pol polyprotein from transposon TNT 1-94-like beta-barrel domain-containing protein</fullName>
    </recommendedName>
</protein>
<dbReference type="AlphaFoldDB" id="A0AAQ3UNI4"/>
<dbReference type="Proteomes" id="UP001341281">
    <property type="component" value="Chromosome 09"/>
</dbReference>
<proteinExistence type="predicted"/>
<accession>A0AAQ3UNI4</accession>
<name>A0AAQ3UNI4_PASNO</name>
<dbReference type="Pfam" id="PF22936">
    <property type="entry name" value="Pol_BBD"/>
    <property type="match status" value="1"/>
</dbReference>
<evidence type="ECO:0000313" key="3">
    <source>
        <dbReference type="Proteomes" id="UP001341281"/>
    </source>
</evidence>
<feature type="domain" description="Retrovirus-related Pol polyprotein from transposon TNT 1-94-like beta-barrel" evidence="1">
    <location>
        <begin position="1"/>
        <end position="71"/>
    </location>
</feature>